<dbReference type="SUPFAM" id="SSF69189">
    <property type="entry name" value="Penicillin-binding protein associated domain"/>
    <property type="match status" value="1"/>
</dbReference>
<dbReference type="Gene3D" id="2.60.410.10">
    <property type="entry name" value="D-Ala-D-Ala carboxypeptidase, C-terminal domain"/>
    <property type="match status" value="1"/>
</dbReference>
<keyword evidence="15" id="KW-0961">Cell wall biogenesis/degradation</keyword>
<dbReference type="Pfam" id="PF00768">
    <property type="entry name" value="Peptidase_S11"/>
    <property type="match status" value="1"/>
</dbReference>
<proteinExistence type="inferred from homology"/>
<dbReference type="GO" id="GO:0006508">
    <property type="term" value="P:proteolysis"/>
    <property type="evidence" value="ECO:0007669"/>
    <property type="project" value="UniProtKB-KW"/>
</dbReference>
<comment type="similarity">
    <text evidence="4 20">Belongs to the peptidase S11 family.</text>
</comment>
<keyword evidence="24" id="KW-1185">Reference proteome</keyword>
<dbReference type="FunFam" id="3.40.710.10:FF:000001">
    <property type="entry name" value="D-alanyl-D-alanine serine-type carboxypeptidase"/>
    <property type="match status" value="1"/>
</dbReference>
<dbReference type="GO" id="GO:0008658">
    <property type="term" value="F:penicillin binding"/>
    <property type="evidence" value="ECO:0007669"/>
    <property type="project" value="UniProtKB-ARBA"/>
</dbReference>
<evidence type="ECO:0000256" key="12">
    <source>
        <dbReference type="ARBA" id="ARBA00022960"/>
    </source>
</evidence>
<gene>
    <name evidence="23" type="ORF">HII17_05515</name>
</gene>
<dbReference type="UniPathway" id="UPA00219"/>
<dbReference type="RefSeq" id="WP_169074366.1">
    <property type="nucleotide sequence ID" value="NZ_JABBXH010000002.1"/>
</dbReference>
<feature type="signal peptide" evidence="21">
    <location>
        <begin position="1"/>
        <end position="31"/>
    </location>
</feature>
<dbReference type="InterPro" id="IPR001967">
    <property type="entry name" value="Peptidase_S11_N"/>
</dbReference>
<evidence type="ECO:0000256" key="21">
    <source>
        <dbReference type="SAM" id="SignalP"/>
    </source>
</evidence>
<evidence type="ECO:0000256" key="13">
    <source>
        <dbReference type="ARBA" id="ARBA00022984"/>
    </source>
</evidence>
<evidence type="ECO:0000256" key="8">
    <source>
        <dbReference type="ARBA" id="ARBA00022645"/>
    </source>
</evidence>
<evidence type="ECO:0000256" key="1">
    <source>
        <dbReference type="ARBA" id="ARBA00003217"/>
    </source>
</evidence>
<dbReference type="SUPFAM" id="SSF56601">
    <property type="entry name" value="beta-lactamase/transpeptidase-like"/>
    <property type="match status" value="1"/>
</dbReference>
<evidence type="ECO:0000256" key="9">
    <source>
        <dbReference type="ARBA" id="ARBA00022670"/>
    </source>
</evidence>
<evidence type="ECO:0000256" key="18">
    <source>
        <dbReference type="PIRSR" id="PIRSR618044-1"/>
    </source>
</evidence>
<comment type="catalytic activity">
    <reaction evidence="16">
        <text>Preferential cleavage: (Ac)2-L-Lys-D-Ala-|-D-Ala. Also transpeptidation of peptidyl-alanyl moieties that are N-acyl substituents of D-alanine.</text>
        <dbReference type="EC" id="3.4.16.4"/>
    </reaction>
</comment>
<evidence type="ECO:0000259" key="22">
    <source>
        <dbReference type="SMART" id="SM00936"/>
    </source>
</evidence>
<keyword evidence="13" id="KW-0573">Peptidoglycan synthesis</keyword>
<reference evidence="23 24" key="1">
    <citation type="submission" date="2020-04" db="EMBL/GenBank/DDBJ databases">
        <title>Thalassotalea sp. M1531, isolated from the surface of marine red alga.</title>
        <authorList>
            <person name="Pang L."/>
            <person name="Lu D.-C."/>
        </authorList>
    </citation>
    <scope>NUCLEOTIDE SEQUENCE [LARGE SCALE GENOMIC DNA]</scope>
    <source>
        <strain evidence="23 24">M1531</strain>
    </source>
</reference>
<evidence type="ECO:0000256" key="4">
    <source>
        <dbReference type="ARBA" id="ARBA00007164"/>
    </source>
</evidence>
<sequence>MSRPLAKSLAKSTKRWLLLFGAITLSSTAFAQSISVTPDAPEINANGFILLDYTTGKVIAEGNADSQLEPASLTKMMTSYIIGRELQEGNIKQTDMVPISENAWAKNFPDSSKMFIEVGTEVSVEELNQGIVVASGNDACVAMAEHIAGSEDAFADLMNAHAQQLGMNSTYFENSHGLHSKEHFTTPRDMATLAIALIRDVPEEYALYKQRSYTYNDIKQYNRNSLLWDKSLDVDGIKTGYHSKAGYSLVTSAVKGGMRLVTVVMGTESERARKVESKKLLNYGFRFFETITPYQAGETFATDRVWMGDVKEVNLGILSSTPITIPRGQRKKIKANFELSKQLVAPLAKGEEVGTLYLTLNGEDIAQYPLVTLQEINEGSMFSRLVDYVKLQFVK</sequence>
<dbReference type="PRINTS" id="PR00725">
    <property type="entry name" value="DADACBPTASE1"/>
</dbReference>
<keyword evidence="9" id="KW-0645">Protease</keyword>
<dbReference type="InterPro" id="IPR015956">
    <property type="entry name" value="Peniciliin-bd_prot_C_sf"/>
</dbReference>
<evidence type="ECO:0000256" key="6">
    <source>
        <dbReference type="ARBA" id="ARBA00022475"/>
    </source>
</evidence>
<keyword evidence="6" id="KW-1003">Cell membrane</keyword>
<organism evidence="23 24">
    <name type="scientific">Thalassotalea algicola</name>
    <dbReference type="NCBI Taxonomy" id="2716224"/>
    <lineage>
        <taxon>Bacteria</taxon>
        <taxon>Pseudomonadati</taxon>
        <taxon>Pseudomonadota</taxon>
        <taxon>Gammaproteobacteria</taxon>
        <taxon>Alteromonadales</taxon>
        <taxon>Colwelliaceae</taxon>
        <taxon>Thalassotalea</taxon>
    </lineage>
</organism>
<evidence type="ECO:0000256" key="7">
    <source>
        <dbReference type="ARBA" id="ARBA00022519"/>
    </source>
</evidence>
<dbReference type="GO" id="GO:0009002">
    <property type="term" value="F:serine-type D-Ala-D-Ala carboxypeptidase activity"/>
    <property type="evidence" value="ECO:0007669"/>
    <property type="project" value="UniProtKB-EC"/>
</dbReference>
<keyword evidence="12" id="KW-0133">Cell shape</keyword>
<dbReference type="EC" id="3.4.16.4" evidence="5"/>
<comment type="function">
    <text evidence="1">Removes C-terminal D-alanyl residues from sugar-peptide cell wall precursors.</text>
</comment>
<dbReference type="GO" id="GO:0071555">
    <property type="term" value="P:cell wall organization"/>
    <property type="evidence" value="ECO:0007669"/>
    <property type="project" value="UniProtKB-KW"/>
</dbReference>
<feature type="active site" description="Proton acceptor" evidence="18">
    <location>
        <position position="75"/>
    </location>
</feature>
<dbReference type="InterPro" id="IPR012338">
    <property type="entry name" value="Beta-lactam/transpept-like"/>
</dbReference>
<evidence type="ECO:0000256" key="2">
    <source>
        <dbReference type="ARBA" id="ARBA00004417"/>
    </source>
</evidence>
<dbReference type="InterPro" id="IPR037167">
    <property type="entry name" value="Peptidase_S11_C_sf"/>
</dbReference>
<name>A0A7Y0LAK8_9GAMM</name>
<dbReference type="InterPro" id="IPR018044">
    <property type="entry name" value="Peptidase_S11"/>
</dbReference>
<evidence type="ECO:0000256" key="15">
    <source>
        <dbReference type="ARBA" id="ARBA00023316"/>
    </source>
</evidence>
<dbReference type="InterPro" id="IPR012907">
    <property type="entry name" value="Peptidase_S11_C"/>
</dbReference>
<feature type="active site" description="Acyl-ester intermediate" evidence="18">
    <location>
        <position position="72"/>
    </location>
</feature>
<comment type="subcellular location">
    <subcellularLocation>
        <location evidence="2">Cell inner membrane</location>
        <topology evidence="2">Peripheral membrane protein</topology>
    </subcellularLocation>
</comment>
<keyword evidence="7" id="KW-0997">Cell inner membrane</keyword>
<keyword evidence="11" id="KW-0378">Hydrolase</keyword>
<evidence type="ECO:0000256" key="16">
    <source>
        <dbReference type="ARBA" id="ARBA00034000"/>
    </source>
</evidence>
<keyword evidence="8" id="KW-0121">Carboxypeptidase</keyword>
<dbReference type="SMART" id="SM00936">
    <property type="entry name" value="PBP5_C"/>
    <property type="match status" value="1"/>
</dbReference>
<feature type="active site" evidence="18">
    <location>
        <position position="135"/>
    </location>
</feature>
<evidence type="ECO:0000256" key="17">
    <source>
        <dbReference type="ARBA" id="ARBA00060592"/>
    </source>
</evidence>
<dbReference type="PANTHER" id="PTHR21581">
    <property type="entry name" value="D-ALANYL-D-ALANINE CARBOXYPEPTIDASE"/>
    <property type="match status" value="1"/>
</dbReference>
<evidence type="ECO:0000313" key="23">
    <source>
        <dbReference type="EMBL" id="NMP31018.1"/>
    </source>
</evidence>
<feature type="domain" description="Peptidase S11 D-Ala-D-Ala carboxypeptidase A C-terminal" evidence="22">
    <location>
        <begin position="288"/>
        <end position="378"/>
    </location>
</feature>
<dbReference type="Gene3D" id="3.40.710.10">
    <property type="entry name" value="DD-peptidase/beta-lactamase superfamily"/>
    <property type="match status" value="1"/>
</dbReference>
<dbReference type="GO" id="GO:0005886">
    <property type="term" value="C:plasma membrane"/>
    <property type="evidence" value="ECO:0007669"/>
    <property type="project" value="UniProtKB-SubCell"/>
</dbReference>
<comment type="caution">
    <text evidence="23">The sequence shown here is derived from an EMBL/GenBank/DDBJ whole genome shotgun (WGS) entry which is preliminary data.</text>
</comment>
<feature type="chain" id="PRO_5031072677" description="serine-type D-Ala-D-Ala carboxypeptidase" evidence="21">
    <location>
        <begin position="32"/>
        <end position="395"/>
    </location>
</feature>
<evidence type="ECO:0000256" key="20">
    <source>
        <dbReference type="RuleBase" id="RU004016"/>
    </source>
</evidence>
<protein>
    <recommendedName>
        <fullName evidence="5">serine-type D-Ala-D-Ala carboxypeptidase</fullName>
        <ecNumber evidence="5">3.4.16.4</ecNumber>
    </recommendedName>
</protein>
<dbReference type="EMBL" id="JABBXH010000002">
    <property type="protein sequence ID" value="NMP31018.1"/>
    <property type="molecule type" value="Genomic_DNA"/>
</dbReference>
<feature type="binding site" evidence="19">
    <location>
        <position position="238"/>
    </location>
    <ligand>
        <name>substrate</name>
    </ligand>
</feature>
<keyword evidence="10 21" id="KW-0732">Signal</keyword>
<dbReference type="PANTHER" id="PTHR21581:SF6">
    <property type="entry name" value="TRAFFICKING PROTEIN PARTICLE COMPLEX SUBUNIT 12"/>
    <property type="match status" value="1"/>
</dbReference>
<dbReference type="Proteomes" id="UP000568664">
    <property type="component" value="Unassembled WGS sequence"/>
</dbReference>
<comment type="pathway">
    <text evidence="3">Cell wall biogenesis; peptidoglycan biosynthesis.</text>
</comment>
<comment type="pathway">
    <text evidence="17">Glycan biosynthesis.</text>
</comment>
<dbReference type="Pfam" id="PF07943">
    <property type="entry name" value="PBP5_C"/>
    <property type="match status" value="1"/>
</dbReference>
<evidence type="ECO:0000256" key="14">
    <source>
        <dbReference type="ARBA" id="ARBA00023136"/>
    </source>
</evidence>
<dbReference type="GO" id="GO:0009252">
    <property type="term" value="P:peptidoglycan biosynthetic process"/>
    <property type="evidence" value="ECO:0007669"/>
    <property type="project" value="UniProtKB-UniPathway"/>
</dbReference>
<dbReference type="GO" id="GO:0008360">
    <property type="term" value="P:regulation of cell shape"/>
    <property type="evidence" value="ECO:0007669"/>
    <property type="project" value="UniProtKB-KW"/>
</dbReference>
<evidence type="ECO:0000313" key="24">
    <source>
        <dbReference type="Proteomes" id="UP000568664"/>
    </source>
</evidence>
<evidence type="ECO:0000256" key="5">
    <source>
        <dbReference type="ARBA" id="ARBA00012448"/>
    </source>
</evidence>
<dbReference type="AlphaFoldDB" id="A0A7Y0LAK8"/>
<accession>A0A7Y0LAK8</accession>
<evidence type="ECO:0000256" key="10">
    <source>
        <dbReference type="ARBA" id="ARBA00022729"/>
    </source>
</evidence>
<keyword evidence="14" id="KW-0472">Membrane</keyword>
<evidence type="ECO:0000256" key="3">
    <source>
        <dbReference type="ARBA" id="ARBA00004752"/>
    </source>
</evidence>
<evidence type="ECO:0000256" key="11">
    <source>
        <dbReference type="ARBA" id="ARBA00022801"/>
    </source>
</evidence>
<evidence type="ECO:0000256" key="19">
    <source>
        <dbReference type="PIRSR" id="PIRSR618044-2"/>
    </source>
</evidence>